<keyword evidence="12 17" id="KW-1133">Transmembrane helix</keyword>
<dbReference type="InterPro" id="IPR008250">
    <property type="entry name" value="ATPase_P-typ_transduc_dom_A_sf"/>
</dbReference>
<feature type="transmembrane region" description="Helical" evidence="17">
    <location>
        <begin position="705"/>
        <end position="723"/>
    </location>
</feature>
<dbReference type="EMBL" id="MHKX01000007">
    <property type="protein sequence ID" value="OGY98499.1"/>
    <property type="molecule type" value="Genomic_DNA"/>
</dbReference>
<evidence type="ECO:0000256" key="2">
    <source>
        <dbReference type="ARBA" id="ARBA00005675"/>
    </source>
</evidence>
<dbReference type="GO" id="GO:0140581">
    <property type="term" value="F:P-type monovalent copper transporter activity"/>
    <property type="evidence" value="ECO:0007669"/>
    <property type="project" value="UniProtKB-EC"/>
</dbReference>
<dbReference type="SMART" id="SM00831">
    <property type="entry name" value="Cation_ATPase_N"/>
    <property type="match status" value="1"/>
</dbReference>
<keyword evidence="13" id="KW-0186">Copper</keyword>
<dbReference type="GO" id="GO:0046872">
    <property type="term" value="F:metal ion binding"/>
    <property type="evidence" value="ECO:0007669"/>
    <property type="project" value="UniProtKB-KW"/>
</dbReference>
<dbReference type="InterPro" id="IPR001757">
    <property type="entry name" value="P_typ_ATPase"/>
</dbReference>
<evidence type="ECO:0000256" key="1">
    <source>
        <dbReference type="ARBA" id="ARBA00004651"/>
    </source>
</evidence>
<dbReference type="PANTHER" id="PTHR43294:SF21">
    <property type="entry name" value="CATION TRANSPORTING ATPASE"/>
    <property type="match status" value="1"/>
</dbReference>
<dbReference type="InterPro" id="IPR004014">
    <property type="entry name" value="ATPase_P-typ_cation-transptr_N"/>
</dbReference>
<dbReference type="GO" id="GO:0005886">
    <property type="term" value="C:plasma membrane"/>
    <property type="evidence" value="ECO:0007669"/>
    <property type="project" value="UniProtKB-SubCell"/>
</dbReference>
<keyword evidence="5" id="KW-1003">Cell membrane</keyword>
<feature type="transmembrane region" description="Helical" evidence="17">
    <location>
        <begin position="776"/>
        <end position="794"/>
    </location>
</feature>
<dbReference type="FunFam" id="3.40.50.1000:FF:000144">
    <property type="entry name" value="copper-transporting ATPase 1 isoform X2"/>
    <property type="match status" value="1"/>
</dbReference>
<evidence type="ECO:0000256" key="13">
    <source>
        <dbReference type="ARBA" id="ARBA00023008"/>
    </source>
</evidence>
<dbReference type="STRING" id="1798647.A2855_01795"/>
<gene>
    <name evidence="19" type="ORF">A2855_01795</name>
</gene>
<evidence type="ECO:0000313" key="19">
    <source>
        <dbReference type="EMBL" id="OGY98499.1"/>
    </source>
</evidence>
<evidence type="ECO:0000256" key="11">
    <source>
        <dbReference type="ARBA" id="ARBA00022967"/>
    </source>
</evidence>
<dbReference type="Pfam" id="PF00122">
    <property type="entry name" value="E1-E2_ATPase"/>
    <property type="match status" value="1"/>
</dbReference>
<feature type="transmembrane region" description="Helical" evidence="17">
    <location>
        <begin position="256"/>
        <end position="285"/>
    </location>
</feature>
<feature type="transmembrane region" description="Helical" evidence="17">
    <location>
        <begin position="230"/>
        <end position="250"/>
    </location>
</feature>
<dbReference type="EC" id="7.2.2.8" evidence="3"/>
<evidence type="ECO:0000256" key="8">
    <source>
        <dbReference type="ARBA" id="ARBA00022741"/>
    </source>
</evidence>
<dbReference type="InterPro" id="IPR023214">
    <property type="entry name" value="HAD_sf"/>
</dbReference>
<evidence type="ECO:0000256" key="15">
    <source>
        <dbReference type="ARBA" id="ARBA00023136"/>
    </source>
</evidence>
<protein>
    <recommendedName>
        <fullName evidence="3">P-type Cu(+) transporter</fullName>
        <ecNumber evidence="3">7.2.2.8</ecNumber>
    </recommendedName>
</protein>
<keyword evidence="9" id="KW-0187">Copper transport</keyword>
<dbReference type="Pfam" id="PF00689">
    <property type="entry name" value="Cation_ATPase_C"/>
    <property type="match status" value="1"/>
</dbReference>
<dbReference type="SFLD" id="SFLDS00003">
    <property type="entry name" value="Haloacid_Dehalogenase"/>
    <property type="match status" value="1"/>
</dbReference>
<feature type="transmembrane region" description="Helical" evidence="17">
    <location>
        <begin position="806"/>
        <end position="828"/>
    </location>
</feature>
<keyword evidence="4" id="KW-0813">Transport</keyword>
<evidence type="ECO:0000256" key="17">
    <source>
        <dbReference type="SAM" id="Phobius"/>
    </source>
</evidence>
<evidence type="ECO:0000256" key="3">
    <source>
        <dbReference type="ARBA" id="ARBA00012517"/>
    </source>
</evidence>
<comment type="caution">
    <text evidence="19">The sequence shown here is derived from an EMBL/GenBank/DDBJ whole genome shotgun (WGS) entry which is preliminary data.</text>
</comment>
<comment type="subcellular location">
    <subcellularLocation>
        <location evidence="1">Cell membrane</location>
        <topology evidence="1">Multi-pass membrane protein</topology>
    </subcellularLocation>
</comment>
<dbReference type="SFLD" id="SFLDG00002">
    <property type="entry name" value="C1.7:_P-type_atpase_like"/>
    <property type="match status" value="1"/>
</dbReference>
<dbReference type="SFLD" id="SFLDF00027">
    <property type="entry name" value="p-type_atpase"/>
    <property type="match status" value="1"/>
</dbReference>
<dbReference type="Pfam" id="PF13246">
    <property type="entry name" value="Cation_ATPase"/>
    <property type="match status" value="1"/>
</dbReference>
<keyword evidence="14" id="KW-0406">Ion transport</keyword>
<dbReference type="SUPFAM" id="SSF81665">
    <property type="entry name" value="Calcium ATPase, transmembrane domain M"/>
    <property type="match status" value="1"/>
</dbReference>
<dbReference type="InterPro" id="IPR006068">
    <property type="entry name" value="ATPase_P-typ_cation-transptr_C"/>
</dbReference>
<dbReference type="Gene3D" id="1.20.1110.10">
    <property type="entry name" value="Calcium-transporting ATPase, transmembrane domain"/>
    <property type="match status" value="2"/>
</dbReference>
<dbReference type="GO" id="GO:0005524">
    <property type="term" value="F:ATP binding"/>
    <property type="evidence" value="ECO:0007669"/>
    <property type="project" value="UniProtKB-KW"/>
</dbReference>
<dbReference type="InterPro" id="IPR050510">
    <property type="entry name" value="Cation_transp_ATPase_P-type"/>
</dbReference>
<feature type="transmembrane region" description="Helical" evidence="17">
    <location>
        <begin position="674"/>
        <end position="699"/>
    </location>
</feature>
<keyword evidence="10" id="KW-0067">ATP-binding</keyword>
<dbReference type="InterPro" id="IPR059000">
    <property type="entry name" value="ATPase_P-type_domA"/>
</dbReference>
<accession>A0A1G2CCJ8</accession>
<dbReference type="InterPro" id="IPR023299">
    <property type="entry name" value="ATPase_P-typ_cyto_dom_N"/>
</dbReference>
<keyword evidence="6 17" id="KW-0812">Transmembrane</keyword>
<dbReference type="Gene3D" id="3.40.50.1000">
    <property type="entry name" value="HAD superfamily/HAD-like"/>
    <property type="match status" value="1"/>
</dbReference>
<dbReference type="Proteomes" id="UP000179059">
    <property type="component" value="Unassembled WGS sequence"/>
</dbReference>
<keyword evidence="15 17" id="KW-0472">Membrane</keyword>
<dbReference type="AlphaFoldDB" id="A0A1G2CCJ8"/>
<name>A0A1G2CCJ8_9BACT</name>
<feature type="transmembrane region" description="Helical" evidence="17">
    <location>
        <begin position="848"/>
        <end position="864"/>
    </location>
</feature>
<evidence type="ECO:0000256" key="16">
    <source>
        <dbReference type="ARBA" id="ARBA00049289"/>
    </source>
</evidence>
<dbReference type="SUPFAM" id="SSF81660">
    <property type="entry name" value="Metal cation-transporting ATPase, ATP-binding domain N"/>
    <property type="match status" value="1"/>
</dbReference>
<dbReference type="PROSITE" id="PS00154">
    <property type="entry name" value="ATPASE_E1_E2"/>
    <property type="match status" value="1"/>
</dbReference>
<comment type="similarity">
    <text evidence="2">Belongs to the cation transport ATPase (P-type) (TC 3.A.3) family. Type IIA subfamily.</text>
</comment>
<dbReference type="InterPro" id="IPR023298">
    <property type="entry name" value="ATPase_P-typ_TM_dom_sf"/>
</dbReference>
<dbReference type="SUPFAM" id="SSF56784">
    <property type="entry name" value="HAD-like"/>
    <property type="match status" value="1"/>
</dbReference>
<dbReference type="InterPro" id="IPR018303">
    <property type="entry name" value="ATPase_P-typ_P_site"/>
</dbReference>
<evidence type="ECO:0000313" key="20">
    <source>
        <dbReference type="Proteomes" id="UP000179059"/>
    </source>
</evidence>
<dbReference type="PRINTS" id="PR00120">
    <property type="entry name" value="HATPASE"/>
</dbReference>
<evidence type="ECO:0000256" key="5">
    <source>
        <dbReference type="ARBA" id="ARBA00022475"/>
    </source>
</evidence>
<dbReference type="PRINTS" id="PR00119">
    <property type="entry name" value="CATATPASE"/>
</dbReference>
<dbReference type="Gene3D" id="3.40.1110.10">
    <property type="entry name" value="Calcium-transporting ATPase, cytoplasmic domain N"/>
    <property type="match status" value="1"/>
</dbReference>
<evidence type="ECO:0000256" key="14">
    <source>
        <dbReference type="ARBA" id="ARBA00023065"/>
    </source>
</evidence>
<organism evidence="19 20">
    <name type="scientific">Candidatus Liptonbacteria bacterium RIFCSPHIGHO2_01_FULL_57_28</name>
    <dbReference type="NCBI Taxonomy" id="1798647"/>
    <lineage>
        <taxon>Bacteria</taxon>
        <taxon>Candidatus Liptoniibacteriota</taxon>
    </lineage>
</organism>
<proteinExistence type="inferred from homology"/>
<dbReference type="SUPFAM" id="SSF81653">
    <property type="entry name" value="Calcium ATPase, transduction domain A"/>
    <property type="match status" value="1"/>
</dbReference>
<evidence type="ECO:0000256" key="12">
    <source>
        <dbReference type="ARBA" id="ARBA00022989"/>
    </source>
</evidence>
<reference evidence="19 20" key="1">
    <citation type="journal article" date="2016" name="Nat. Commun.">
        <title>Thousands of microbial genomes shed light on interconnected biogeochemical processes in an aquifer system.</title>
        <authorList>
            <person name="Anantharaman K."/>
            <person name="Brown C.T."/>
            <person name="Hug L.A."/>
            <person name="Sharon I."/>
            <person name="Castelle C.J."/>
            <person name="Probst A.J."/>
            <person name="Thomas B.C."/>
            <person name="Singh A."/>
            <person name="Wilkins M.J."/>
            <person name="Karaoz U."/>
            <person name="Brodie E.L."/>
            <person name="Williams K.H."/>
            <person name="Hubbard S.S."/>
            <person name="Banfield J.F."/>
        </authorList>
    </citation>
    <scope>NUCLEOTIDE SEQUENCE [LARGE SCALE GENOMIC DNA]</scope>
</reference>
<dbReference type="InterPro" id="IPR044492">
    <property type="entry name" value="P_typ_ATPase_HD_dom"/>
</dbReference>
<evidence type="ECO:0000256" key="4">
    <source>
        <dbReference type="ARBA" id="ARBA00022448"/>
    </source>
</evidence>
<dbReference type="NCBIfam" id="TIGR01494">
    <property type="entry name" value="ATPase_P-type"/>
    <property type="match status" value="2"/>
</dbReference>
<evidence type="ECO:0000256" key="10">
    <source>
        <dbReference type="ARBA" id="ARBA00022840"/>
    </source>
</evidence>
<evidence type="ECO:0000256" key="7">
    <source>
        <dbReference type="ARBA" id="ARBA00022723"/>
    </source>
</evidence>
<evidence type="ECO:0000256" key="6">
    <source>
        <dbReference type="ARBA" id="ARBA00022692"/>
    </source>
</evidence>
<dbReference type="InterPro" id="IPR036412">
    <property type="entry name" value="HAD-like_sf"/>
</dbReference>
<dbReference type="GO" id="GO:0016887">
    <property type="term" value="F:ATP hydrolysis activity"/>
    <property type="evidence" value="ECO:0007669"/>
    <property type="project" value="InterPro"/>
</dbReference>
<dbReference type="PANTHER" id="PTHR43294">
    <property type="entry name" value="SODIUM/POTASSIUM-TRANSPORTING ATPASE SUBUNIT ALPHA"/>
    <property type="match status" value="1"/>
</dbReference>
<keyword evidence="7" id="KW-0479">Metal-binding</keyword>
<feature type="domain" description="Cation-transporting P-type ATPase N-terminal" evidence="18">
    <location>
        <begin position="1"/>
        <end position="72"/>
    </location>
</feature>
<keyword evidence="11" id="KW-1278">Translocase</keyword>
<comment type="catalytic activity">
    <reaction evidence="16">
        <text>Cu(+)(in) + ATP + H2O = Cu(+)(out) + ADP + phosphate + H(+)</text>
        <dbReference type="Rhea" id="RHEA:25792"/>
        <dbReference type="ChEBI" id="CHEBI:15377"/>
        <dbReference type="ChEBI" id="CHEBI:15378"/>
        <dbReference type="ChEBI" id="CHEBI:30616"/>
        <dbReference type="ChEBI" id="CHEBI:43474"/>
        <dbReference type="ChEBI" id="CHEBI:49552"/>
        <dbReference type="ChEBI" id="CHEBI:456216"/>
        <dbReference type="EC" id="7.2.2.8"/>
    </reaction>
</comment>
<dbReference type="Gene3D" id="2.70.150.10">
    <property type="entry name" value="Calcium-transporting ATPase, cytoplasmic transduction domain A"/>
    <property type="match status" value="1"/>
</dbReference>
<feature type="transmembrane region" description="Helical" evidence="17">
    <location>
        <begin position="56"/>
        <end position="89"/>
    </location>
</feature>
<feature type="transmembrane region" description="Helical" evidence="17">
    <location>
        <begin position="751"/>
        <end position="770"/>
    </location>
</feature>
<sequence length="881" mass="95108">MKESLQELFQKLESDEAGLGSAEARARLDRYGLNALPEPRVPGIPSIFLSQFLSPLIYVLIAAAGVVFVMGEVADAVIILLVLVFNAIIGTLQEGKAQHTLAALRRFVETSAAVMRDGKIVILPDTQIVPGDVIILQEGDKVPADARLIAANTLKANEASLTGESVPLTKDPTGPKSDMVFKGTNIVSGNGTAMVTATGISTEIGKISQAISSIDTEVPLKKNIRTLSRLIVIAVFVLSAVLMAFGLATGKELREMFATVVSLAVSVIPEGLSIAMTLVLAAGVWRMAKRNVLVKKLQAVEALGQASIIAVDKTGTLTKNEMLLAAVYVDGKRFEVQGEGYDPKGDIFLDGAAVDPLNHPELVLAGRAAFLCANAHAMYIEDQRIWKVSGDPTEAALEVFGRKVGFREGEQEAPKIFELPFNSTSKYHATVHKLEGKDVLTVVGAPEKILELSDRVWRAKNSEKLSAAEKAKLEEVFLEMSRKGLRILAFAINPDVDGEVSAEKMPPLVFGGFFGMKDPLRDEVHEAVRQAKAAGIRVVMITGDHRITAHSIAVEAGLARAGDPVITGEELERLSDEELLGKFATSNVFARVTPSHKLRIIELFRQRGETVAMTGDGVNDAPSLAAADLGVAMGRIGTEVTKEAADIVLLDDNFGSIISAAEEGRSIYKTINKVVIYLFSTSIGEVLTITAAIFLGFPLPLLPAQIIWLNLVTDGFMVLPLALEPKEDGLLNEHFAKTPKYMLDRAAIRRTIFMGTVIGLGTFFAFLQFLDAGIEKALTISVTTSAIFQWFNAWNCKNDSKSIFSVNPLGNTSLVGATIFVAVLQVFAVYNPFMQKYLHTVPLTGQEWAYAIAVSAVVLVLEEGRKFFVRRRRPASAIIGV</sequence>
<evidence type="ECO:0000256" key="9">
    <source>
        <dbReference type="ARBA" id="ARBA00022796"/>
    </source>
</evidence>
<evidence type="ECO:0000259" key="18">
    <source>
        <dbReference type="SMART" id="SM00831"/>
    </source>
</evidence>
<dbReference type="Pfam" id="PF00690">
    <property type="entry name" value="Cation_ATPase_N"/>
    <property type="match status" value="1"/>
</dbReference>
<keyword evidence="8" id="KW-0547">Nucleotide-binding</keyword>